<gene>
    <name evidence="2" type="ORF">DPMN_127084</name>
</gene>
<proteinExistence type="predicted"/>
<accession>A0A9D4H0N6</accession>
<reference evidence="2" key="2">
    <citation type="submission" date="2020-11" db="EMBL/GenBank/DDBJ databases">
        <authorList>
            <person name="McCartney M.A."/>
            <person name="Auch B."/>
            <person name="Kono T."/>
            <person name="Mallez S."/>
            <person name="Becker A."/>
            <person name="Gohl D.M."/>
            <person name="Silverstein K.A.T."/>
            <person name="Koren S."/>
            <person name="Bechman K.B."/>
            <person name="Herman A."/>
            <person name="Abrahante J.E."/>
            <person name="Garbe J."/>
        </authorList>
    </citation>
    <scope>NUCLEOTIDE SEQUENCE</scope>
    <source>
        <strain evidence="2">Duluth1</strain>
        <tissue evidence="2">Whole animal</tissue>
    </source>
</reference>
<comment type="caution">
    <text evidence="2">The sequence shown here is derived from an EMBL/GenBank/DDBJ whole genome shotgun (WGS) entry which is preliminary data.</text>
</comment>
<dbReference type="EMBL" id="JAIWYP010000005">
    <property type="protein sequence ID" value="KAH3825210.1"/>
    <property type="molecule type" value="Genomic_DNA"/>
</dbReference>
<keyword evidence="3" id="KW-1185">Reference proteome</keyword>
<protein>
    <submittedName>
        <fullName evidence="2">Uncharacterized protein</fullName>
    </submittedName>
</protein>
<evidence type="ECO:0000313" key="3">
    <source>
        <dbReference type="Proteomes" id="UP000828390"/>
    </source>
</evidence>
<feature type="region of interest" description="Disordered" evidence="1">
    <location>
        <begin position="99"/>
        <end position="120"/>
    </location>
</feature>
<reference evidence="2" key="1">
    <citation type="journal article" date="2019" name="bioRxiv">
        <title>The Genome of the Zebra Mussel, Dreissena polymorpha: A Resource for Invasive Species Research.</title>
        <authorList>
            <person name="McCartney M.A."/>
            <person name="Auch B."/>
            <person name="Kono T."/>
            <person name="Mallez S."/>
            <person name="Zhang Y."/>
            <person name="Obille A."/>
            <person name="Becker A."/>
            <person name="Abrahante J.E."/>
            <person name="Garbe J."/>
            <person name="Badalamenti J.P."/>
            <person name="Herman A."/>
            <person name="Mangelson H."/>
            <person name="Liachko I."/>
            <person name="Sullivan S."/>
            <person name="Sone E.D."/>
            <person name="Koren S."/>
            <person name="Silverstein K.A.T."/>
            <person name="Beckman K.B."/>
            <person name="Gohl D.M."/>
        </authorList>
    </citation>
    <scope>NUCLEOTIDE SEQUENCE</scope>
    <source>
        <strain evidence="2">Duluth1</strain>
        <tissue evidence="2">Whole animal</tissue>
    </source>
</reference>
<evidence type="ECO:0000256" key="1">
    <source>
        <dbReference type="SAM" id="MobiDB-lite"/>
    </source>
</evidence>
<dbReference type="Proteomes" id="UP000828390">
    <property type="component" value="Unassembled WGS sequence"/>
</dbReference>
<dbReference type="AlphaFoldDB" id="A0A9D4H0N6"/>
<feature type="compositionally biased region" description="Polar residues" evidence="1">
    <location>
        <begin position="106"/>
        <end position="120"/>
    </location>
</feature>
<sequence>MLGVFESPFFIIPFHVSDLHQINNVVDCFIYHTWFFVELDLKLYFFIVQSVKETPNQIFFSRLSISTTVCPIIQHFQVCCELLYCLTVTLRSSAKFKRATSESRSLETCSSFPLQSQHKS</sequence>
<organism evidence="2 3">
    <name type="scientific">Dreissena polymorpha</name>
    <name type="common">Zebra mussel</name>
    <name type="synonym">Mytilus polymorpha</name>
    <dbReference type="NCBI Taxonomy" id="45954"/>
    <lineage>
        <taxon>Eukaryota</taxon>
        <taxon>Metazoa</taxon>
        <taxon>Spiralia</taxon>
        <taxon>Lophotrochozoa</taxon>
        <taxon>Mollusca</taxon>
        <taxon>Bivalvia</taxon>
        <taxon>Autobranchia</taxon>
        <taxon>Heteroconchia</taxon>
        <taxon>Euheterodonta</taxon>
        <taxon>Imparidentia</taxon>
        <taxon>Neoheterodontei</taxon>
        <taxon>Myida</taxon>
        <taxon>Dreissenoidea</taxon>
        <taxon>Dreissenidae</taxon>
        <taxon>Dreissena</taxon>
    </lineage>
</organism>
<evidence type="ECO:0000313" key="2">
    <source>
        <dbReference type="EMBL" id="KAH3825210.1"/>
    </source>
</evidence>
<name>A0A9D4H0N6_DREPO</name>